<dbReference type="Proteomes" id="UP001190700">
    <property type="component" value="Unassembled WGS sequence"/>
</dbReference>
<reference evidence="3 4" key="1">
    <citation type="journal article" date="2015" name="Genome Biol. Evol.">
        <title>Comparative Genomics of a Bacterivorous Green Alga Reveals Evolutionary Causalities and Consequences of Phago-Mixotrophic Mode of Nutrition.</title>
        <authorList>
            <person name="Burns J.A."/>
            <person name="Paasch A."/>
            <person name="Narechania A."/>
            <person name="Kim E."/>
        </authorList>
    </citation>
    <scope>NUCLEOTIDE SEQUENCE [LARGE SCALE GENOMIC DNA]</scope>
    <source>
        <strain evidence="3 4">PLY_AMNH</strain>
    </source>
</reference>
<organism evidence="3 4">
    <name type="scientific">Cymbomonas tetramitiformis</name>
    <dbReference type="NCBI Taxonomy" id="36881"/>
    <lineage>
        <taxon>Eukaryota</taxon>
        <taxon>Viridiplantae</taxon>
        <taxon>Chlorophyta</taxon>
        <taxon>Pyramimonadophyceae</taxon>
        <taxon>Pyramimonadales</taxon>
        <taxon>Pyramimonadaceae</taxon>
        <taxon>Cymbomonas</taxon>
    </lineage>
</organism>
<name>A0AAE0CBI4_9CHLO</name>
<dbReference type="PANTHER" id="PTHR33825:SF5">
    <property type="entry name" value="TRANSMEMBRANE PROTEIN"/>
    <property type="match status" value="1"/>
</dbReference>
<comment type="caution">
    <text evidence="3">The sequence shown here is derived from an EMBL/GenBank/DDBJ whole genome shotgun (WGS) entry which is preliminary data.</text>
</comment>
<evidence type="ECO:0000256" key="2">
    <source>
        <dbReference type="SAM" id="Phobius"/>
    </source>
</evidence>
<sequence>MATPAWALRHGRSHGSPAKSAKGERSRMMNAPPDTMRQSEANALLLTSRRVRSKRAQPLLRCTAKSRRTEELVTSVQAPQPIVYNSQTPSGASNPVYGWIGSALCGALAIFLLALVPVLQAAREALLELAALIATVREEVPDTAAAIRLPALEVTDTLEDLGTLGGVLSVEPCLEAAEE</sequence>
<dbReference type="AlphaFoldDB" id="A0AAE0CBI4"/>
<keyword evidence="2" id="KW-1133">Transmembrane helix</keyword>
<gene>
    <name evidence="3" type="ORF">CYMTET_38679</name>
</gene>
<accession>A0AAE0CBI4</accession>
<dbReference type="EMBL" id="LGRX02025663">
    <property type="protein sequence ID" value="KAK3252011.1"/>
    <property type="molecule type" value="Genomic_DNA"/>
</dbReference>
<keyword evidence="2" id="KW-0472">Membrane</keyword>
<keyword evidence="4" id="KW-1185">Reference proteome</keyword>
<proteinExistence type="predicted"/>
<feature type="transmembrane region" description="Helical" evidence="2">
    <location>
        <begin position="96"/>
        <end position="119"/>
    </location>
</feature>
<protein>
    <submittedName>
        <fullName evidence="3">Uncharacterized protein</fullName>
    </submittedName>
</protein>
<keyword evidence="2" id="KW-0812">Transmembrane</keyword>
<dbReference type="PANTHER" id="PTHR33825">
    <property type="entry name" value="CHITINASE-LIKE PROTEIN"/>
    <property type="match status" value="1"/>
</dbReference>
<feature type="region of interest" description="Disordered" evidence="1">
    <location>
        <begin position="1"/>
        <end position="38"/>
    </location>
</feature>
<evidence type="ECO:0000313" key="3">
    <source>
        <dbReference type="EMBL" id="KAK3252011.1"/>
    </source>
</evidence>
<evidence type="ECO:0000256" key="1">
    <source>
        <dbReference type="SAM" id="MobiDB-lite"/>
    </source>
</evidence>
<evidence type="ECO:0000313" key="4">
    <source>
        <dbReference type="Proteomes" id="UP001190700"/>
    </source>
</evidence>